<keyword evidence="2" id="KW-1185">Reference proteome</keyword>
<dbReference type="AlphaFoldDB" id="A0A850RFX0"/>
<evidence type="ECO:0000313" key="1">
    <source>
        <dbReference type="EMBL" id="NVZ08013.1"/>
    </source>
</evidence>
<dbReference type="NCBIfam" id="TIGR04387">
    <property type="entry name" value="capsid_maj_N4"/>
    <property type="match status" value="1"/>
</dbReference>
<dbReference type="RefSeq" id="WP_176974806.1">
    <property type="nucleotide sequence ID" value="NZ_JABZEO010000001.1"/>
</dbReference>
<accession>A0A850RFX0</accession>
<name>A0A850RFX0_9GAMM</name>
<reference evidence="1 2" key="1">
    <citation type="submission" date="2020-06" db="EMBL/GenBank/DDBJ databases">
        <title>Whole-genome sequence of Allochromatium humboldtianum DSM 21881, type strain.</title>
        <authorList>
            <person name="Kyndt J.A."/>
            <person name="Meyer T.E."/>
        </authorList>
    </citation>
    <scope>NUCLEOTIDE SEQUENCE [LARGE SCALE GENOMIC DNA]</scope>
    <source>
        <strain evidence="1 2">DSM 21881</strain>
    </source>
</reference>
<dbReference type="Proteomes" id="UP000592294">
    <property type="component" value="Unassembled WGS sequence"/>
</dbReference>
<evidence type="ECO:0000313" key="2">
    <source>
        <dbReference type="Proteomes" id="UP000592294"/>
    </source>
</evidence>
<organism evidence="1 2">
    <name type="scientific">Allochromatium humboldtianum</name>
    <dbReference type="NCBI Taxonomy" id="504901"/>
    <lineage>
        <taxon>Bacteria</taxon>
        <taxon>Pseudomonadati</taxon>
        <taxon>Pseudomonadota</taxon>
        <taxon>Gammaproteobacteria</taxon>
        <taxon>Chromatiales</taxon>
        <taxon>Chromatiaceae</taxon>
        <taxon>Allochromatium</taxon>
    </lineage>
</organism>
<comment type="caution">
    <text evidence="1">The sequence shown here is derived from an EMBL/GenBank/DDBJ whole genome shotgun (WGS) entry which is preliminary data.</text>
</comment>
<gene>
    <name evidence="1" type="ORF">HW932_01905</name>
</gene>
<dbReference type="EMBL" id="JABZEO010000001">
    <property type="protein sequence ID" value="NVZ08013.1"/>
    <property type="molecule type" value="Genomic_DNA"/>
</dbReference>
<proteinExistence type="predicted"/>
<protein>
    <submittedName>
        <fullName evidence="1">N4-gp56 family major capsid protein</fullName>
    </submittedName>
</protein>
<dbReference type="Pfam" id="PF13252">
    <property type="entry name" value="Phage_capsid_3"/>
    <property type="match status" value="1"/>
</dbReference>
<dbReference type="InterPro" id="IPR025267">
    <property type="entry name" value="ORF017-like"/>
</dbReference>
<sequence>MAVTNFAALTDEQLTVWSRDLWKAARNNSFVSRFTGTGPNSMIQRITELTKSEKGARAVITLVADLEGDGVVGDNQLEGNEEAGKAFDLAIQIDQLRHGTRHKGRMADQRSIVNFRSTAKDTLGYWIGDRIDQMAFLTLSGVGYEFTNNGVRRPNNSQLKELEFAGDVTAPSLNRHLRWSKTTGLEAGNTAAITEADTPSYAMLVQAKAYAKTQYIRGIRGKGNEEYYHVFMHPLALAKLKLDPDYLANLRHAGPRGTDSPIFSGSVVTQDGLVIHEFRYVFNTTAAPSGDRWGALGAVHGQRALFCGAQALGMADLGNPYWNEEYFDYGNAQGISVGKMMGLLKPVFHSQASGSKEDFGLMVIDTAI</sequence>